<accession>A0AA41PUK4</accession>
<evidence type="ECO:0000256" key="2">
    <source>
        <dbReference type="ARBA" id="ARBA00023125"/>
    </source>
</evidence>
<keyword evidence="6" id="KW-1185">Reference proteome</keyword>
<gene>
    <name evidence="5" type="ORF">LZ495_02755</name>
</gene>
<protein>
    <submittedName>
        <fullName evidence="5">Helix-turn-helix domain-containing protein</fullName>
    </submittedName>
</protein>
<comment type="caution">
    <text evidence="5">The sequence shown here is derived from an EMBL/GenBank/DDBJ whole genome shotgun (WGS) entry which is preliminary data.</text>
</comment>
<dbReference type="PROSITE" id="PS00041">
    <property type="entry name" value="HTH_ARAC_FAMILY_1"/>
    <property type="match status" value="1"/>
</dbReference>
<organism evidence="5 6">
    <name type="scientific">Yinghuangia soli</name>
    <dbReference type="NCBI Taxonomy" id="2908204"/>
    <lineage>
        <taxon>Bacteria</taxon>
        <taxon>Bacillati</taxon>
        <taxon>Actinomycetota</taxon>
        <taxon>Actinomycetes</taxon>
        <taxon>Kitasatosporales</taxon>
        <taxon>Streptomycetaceae</taxon>
        <taxon>Yinghuangia</taxon>
    </lineage>
</organism>
<name>A0AA41PUK4_9ACTN</name>
<keyword evidence="3" id="KW-0804">Transcription</keyword>
<keyword evidence="1" id="KW-0805">Transcription regulation</keyword>
<dbReference type="Proteomes" id="UP001165378">
    <property type="component" value="Unassembled WGS sequence"/>
</dbReference>
<dbReference type="InterPro" id="IPR050204">
    <property type="entry name" value="AraC_XylS_family_regulators"/>
</dbReference>
<dbReference type="InterPro" id="IPR009057">
    <property type="entry name" value="Homeodomain-like_sf"/>
</dbReference>
<dbReference type="InterPro" id="IPR018060">
    <property type="entry name" value="HTH_AraC"/>
</dbReference>
<dbReference type="RefSeq" id="WP_235050200.1">
    <property type="nucleotide sequence ID" value="NZ_JAKFHA010000001.1"/>
</dbReference>
<dbReference type="SMART" id="SM00342">
    <property type="entry name" value="HTH_ARAC"/>
    <property type="match status" value="1"/>
</dbReference>
<dbReference type="AlphaFoldDB" id="A0AA41PUK4"/>
<dbReference type="PANTHER" id="PTHR46796:SF6">
    <property type="entry name" value="ARAC SUBFAMILY"/>
    <property type="match status" value="1"/>
</dbReference>
<dbReference type="InterPro" id="IPR018062">
    <property type="entry name" value="HTH_AraC-typ_CS"/>
</dbReference>
<dbReference type="SUPFAM" id="SSF46689">
    <property type="entry name" value="Homeodomain-like"/>
    <property type="match status" value="1"/>
</dbReference>
<dbReference type="EMBL" id="JAKFHA010000001">
    <property type="protein sequence ID" value="MCF2526144.1"/>
    <property type="molecule type" value="Genomic_DNA"/>
</dbReference>
<dbReference type="PROSITE" id="PS01124">
    <property type="entry name" value="HTH_ARAC_FAMILY_2"/>
    <property type="match status" value="1"/>
</dbReference>
<evidence type="ECO:0000313" key="6">
    <source>
        <dbReference type="Proteomes" id="UP001165378"/>
    </source>
</evidence>
<feature type="domain" description="HTH araC/xylS-type" evidence="4">
    <location>
        <begin position="214"/>
        <end position="315"/>
    </location>
</feature>
<keyword evidence="2" id="KW-0238">DNA-binding</keyword>
<dbReference type="GO" id="GO:0003700">
    <property type="term" value="F:DNA-binding transcription factor activity"/>
    <property type="evidence" value="ECO:0007669"/>
    <property type="project" value="InterPro"/>
</dbReference>
<evidence type="ECO:0000259" key="4">
    <source>
        <dbReference type="PROSITE" id="PS01124"/>
    </source>
</evidence>
<dbReference type="Pfam" id="PF14525">
    <property type="entry name" value="AraC_binding_2"/>
    <property type="match status" value="1"/>
</dbReference>
<dbReference type="GO" id="GO:0043565">
    <property type="term" value="F:sequence-specific DNA binding"/>
    <property type="evidence" value="ECO:0007669"/>
    <property type="project" value="InterPro"/>
</dbReference>
<evidence type="ECO:0000256" key="3">
    <source>
        <dbReference type="ARBA" id="ARBA00023163"/>
    </source>
</evidence>
<proteinExistence type="predicted"/>
<reference evidence="5" key="1">
    <citation type="submission" date="2022-01" db="EMBL/GenBank/DDBJ databases">
        <title>Genome-Based Taxonomic Classification of the Phylum Actinobacteria.</title>
        <authorList>
            <person name="Gao Y."/>
        </authorList>
    </citation>
    <scope>NUCLEOTIDE SEQUENCE</scope>
    <source>
        <strain evidence="5">KLBMP 8922</strain>
    </source>
</reference>
<sequence length="332" mass="36314">MAVLIDTAAMPAGERVDAVHTAMIEATAPSYVIHEAPERGIRMLMEQWFFGDTRLVRAQATGFRLLRTPKQARQGIGPSIALSVQTRATVRHAQYHAEQQVPQGGMILADISGAYDFSWSGDGGCETLHVPIDQLGLSVEVVQRAMSGMTHSPLYGLMIDHVRRLAADAEVLAADPSAPDVGAATTDLARALLVSAGRADGRQARRVLAETLLTRVRAYVRAHLGEPGLSPESIAAAHNISVRYLYKVCAQADFSLRQWIIAERLRRARAELADPAASGRTVANIARRWGFTDPTHFGRRFRSEYQVTPGEWRRQNLGSIHVPDALDLDSLP</sequence>
<dbReference type="Pfam" id="PF12833">
    <property type="entry name" value="HTH_18"/>
    <property type="match status" value="1"/>
</dbReference>
<dbReference type="InterPro" id="IPR035418">
    <property type="entry name" value="AraC-bd_2"/>
</dbReference>
<dbReference type="PANTHER" id="PTHR46796">
    <property type="entry name" value="HTH-TYPE TRANSCRIPTIONAL ACTIVATOR RHAS-RELATED"/>
    <property type="match status" value="1"/>
</dbReference>
<dbReference type="Gene3D" id="1.10.10.60">
    <property type="entry name" value="Homeodomain-like"/>
    <property type="match status" value="1"/>
</dbReference>
<evidence type="ECO:0000256" key="1">
    <source>
        <dbReference type="ARBA" id="ARBA00023015"/>
    </source>
</evidence>
<evidence type="ECO:0000313" key="5">
    <source>
        <dbReference type="EMBL" id="MCF2526144.1"/>
    </source>
</evidence>